<feature type="transmembrane region" description="Helical" evidence="1">
    <location>
        <begin position="80"/>
        <end position="99"/>
    </location>
</feature>
<keyword evidence="1" id="KW-1133">Transmembrane helix</keyword>
<proteinExistence type="predicted"/>
<gene>
    <name evidence="2" type="ORF">Mia14_0137</name>
</gene>
<sequence>MRILCFTYCASFFIACLQNRLSNFGDLLNFATILGYAGMLILLASIYLLGRNEHKLGWSTQIVGDFVLFVYSILLQLNVFIILEAAFTIVASWNFIKLVRNRARR</sequence>
<reference evidence="2 3" key="1">
    <citation type="journal article" date="2017" name="Nat. Commun.">
        <title>'ARMAN' archaea depend on association with euryarchaeal host in culture and in situ.</title>
        <authorList>
            <person name="Golyshina O."/>
            <person name="Toshchakov S."/>
            <person name="Makarova K."/>
            <person name="Gavrilov S."/>
            <person name="Korzhenkov A."/>
            <person name="La Cono V."/>
            <person name="Arcadi E."/>
            <person name="Nechitaylo T."/>
            <person name="Ferrer M."/>
            <person name="Kublanov I."/>
            <person name="Wolf Y."/>
            <person name="Yakimov M."/>
            <person name="Golyshin P."/>
            <person name="Slesarev A."/>
            <person name="Kozyavkin S."/>
        </authorList>
    </citation>
    <scope>NUCLEOTIDE SEQUENCE [LARGE SCALE GENOMIC DNA]</scope>
    <source>
        <strain evidence="2 3">Mia14</strain>
    </source>
</reference>
<keyword evidence="3" id="KW-1185">Reference proteome</keyword>
<keyword evidence="1" id="KW-0812">Transmembrane</keyword>
<evidence type="ECO:0000313" key="3">
    <source>
        <dbReference type="Proteomes" id="UP000197679"/>
    </source>
</evidence>
<dbReference type="AlphaFoldDB" id="A0A218NLY7"/>
<keyword evidence="1" id="KW-0472">Membrane</keyword>
<organism evidence="2 3">
    <name type="scientific">Candidatus Mancarchaeum acidiphilum</name>
    <dbReference type="NCBI Taxonomy" id="1920749"/>
    <lineage>
        <taxon>Archaea</taxon>
        <taxon>Candidatus Micrarchaeota</taxon>
        <taxon>Candidatus Mancarchaeum</taxon>
    </lineage>
</organism>
<dbReference type="Proteomes" id="UP000197679">
    <property type="component" value="Chromosome"/>
</dbReference>
<dbReference type="KEGG" id="marh:Mia14_0137"/>
<accession>A0A218NLY7</accession>
<name>A0A218NLY7_9ARCH</name>
<dbReference type="EMBL" id="CP019964">
    <property type="protein sequence ID" value="ASI13476.1"/>
    <property type="molecule type" value="Genomic_DNA"/>
</dbReference>
<dbReference type="PROSITE" id="PS51257">
    <property type="entry name" value="PROKAR_LIPOPROTEIN"/>
    <property type="match status" value="1"/>
</dbReference>
<protein>
    <submittedName>
        <fullName evidence="2">Membrane protein</fullName>
    </submittedName>
</protein>
<evidence type="ECO:0000256" key="1">
    <source>
        <dbReference type="SAM" id="Phobius"/>
    </source>
</evidence>
<feature type="transmembrane region" description="Helical" evidence="1">
    <location>
        <begin position="28"/>
        <end position="49"/>
    </location>
</feature>
<evidence type="ECO:0000313" key="2">
    <source>
        <dbReference type="EMBL" id="ASI13476.1"/>
    </source>
</evidence>